<sequence>MQRAVHVVLYPLASEHFSKAERGEAAGPEQSTPIWG</sequence>
<reference evidence="1 2" key="1">
    <citation type="journal article" date="2010" name="Stand. Genomic Sci.">
        <title>Complete genome sequence of Segniliparus rotundus type strain (CDC 1076).</title>
        <authorList>
            <person name="Sikorski J."/>
            <person name="Lapidus A."/>
            <person name="Copeland A."/>
            <person name="Misra M."/>
            <person name="Glavina Del Rio T."/>
            <person name="Nolan M."/>
            <person name="Lucas S."/>
            <person name="Chen F."/>
            <person name="Tice H."/>
            <person name="Cheng J.F."/>
            <person name="Jando M."/>
            <person name="Schneider S."/>
            <person name="Bruce D."/>
            <person name="Goodwin L."/>
            <person name="Pitluck S."/>
            <person name="Liolios K."/>
            <person name="Mikhailova N."/>
            <person name="Pati A."/>
            <person name="Ivanova N."/>
            <person name="Mavromatis K."/>
            <person name="Chen A."/>
            <person name="Palaniappan K."/>
            <person name="Chertkov O."/>
            <person name="Land M."/>
            <person name="Hauser L."/>
            <person name="Chang Y.J."/>
            <person name="Jeffries C.D."/>
            <person name="Brettin T."/>
            <person name="Detter J.C."/>
            <person name="Han C."/>
            <person name="Rohde M."/>
            <person name="Goker M."/>
            <person name="Bristow J."/>
            <person name="Eisen J.A."/>
            <person name="Markowitz V."/>
            <person name="Hugenholtz P."/>
            <person name="Kyrpides N.C."/>
            <person name="Klenk H.P."/>
        </authorList>
    </citation>
    <scope>NUCLEOTIDE SEQUENCE [LARGE SCALE GENOMIC DNA]</scope>
    <source>
        <strain evidence="2">ATCC BAA-972 / CDC 1076 / CIP 108378 / DSM 44985 / JCM 13578</strain>
    </source>
</reference>
<dbReference type="KEGG" id="srt:Srot_1898"/>
<evidence type="ECO:0000313" key="2">
    <source>
        <dbReference type="Proteomes" id="UP000002247"/>
    </source>
</evidence>
<dbReference type="HOGENOM" id="CLU_3358416_0_0_11"/>
<name>D6Z8S7_SEGRD</name>
<dbReference type="Proteomes" id="UP000002247">
    <property type="component" value="Chromosome"/>
</dbReference>
<protein>
    <submittedName>
        <fullName evidence="1">Uncharacterized protein</fullName>
    </submittedName>
</protein>
<proteinExistence type="predicted"/>
<organism evidence="1 2">
    <name type="scientific">Segniliparus rotundus (strain ATCC BAA-972 / CDC 1076 / CIP 108378 / DSM 44985 / JCM 13578)</name>
    <dbReference type="NCBI Taxonomy" id="640132"/>
    <lineage>
        <taxon>Bacteria</taxon>
        <taxon>Bacillati</taxon>
        <taxon>Actinomycetota</taxon>
        <taxon>Actinomycetes</taxon>
        <taxon>Mycobacteriales</taxon>
        <taxon>Segniliparaceae</taxon>
        <taxon>Segniliparus</taxon>
    </lineage>
</organism>
<dbReference type="EMBL" id="CP001958">
    <property type="protein sequence ID" value="ADG98357.1"/>
    <property type="molecule type" value="Genomic_DNA"/>
</dbReference>
<keyword evidence="2" id="KW-1185">Reference proteome</keyword>
<gene>
    <name evidence="1" type="ordered locus">Srot_1898</name>
</gene>
<dbReference type="AlphaFoldDB" id="D6Z8S7"/>
<accession>D6Z8S7</accession>
<evidence type="ECO:0000313" key="1">
    <source>
        <dbReference type="EMBL" id="ADG98357.1"/>
    </source>
</evidence>